<sequence length="213" mass="24555">MANLVVSQMIRDIEKYGCRTVIFYENIYPAIAFFKKIMEGRENVNLLLFSNNSYRQLKLLSKLSDIDLSAAKTILINRDGRGDADVIFRYDQVEDLYSHVSELSGTLVVLGRSHLKIVSDEYIAILFDILESLNNGTQVYAFTNYRSYTEREVAMISSLFDVAIVLKKQEEYFGFGEEIYEFHIIQSIIPEIKPGMDYFKVSEEMKVIGRHNG</sequence>
<keyword evidence="2" id="KW-1185">Reference proteome</keyword>
<protein>
    <recommendedName>
        <fullName evidence="3">KaiC-like domain-containing protein</fullName>
    </recommendedName>
</protein>
<dbReference type="KEGG" id="gah:GAH_02002"/>
<accession>A0A0F7IBZ5</accession>
<dbReference type="Proteomes" id="UP000034723">
    <property type="component" value="Chromosome"/>
</dbReference>
<proteinExistence type="predicted"/>
<gene>
    <name evidence="1" type="ORF">GAH_02002</name>
</gene>
<evidence type="ECO:0000313" key="1">
    <source>
        <dbReference type="EMBL" id="AKG90727.1"/>
    </source>
</evidence>
<organism evidence="1 2">
    <name type="scientific">Geoglobus ahangari</name>
    <dbReference type="NCBI Taxonomy" id="113653"/>
    <lineage>
        <taxon>Archaea</taxon>
        <taxon>Methanobacteriati</taxon>
        <taxon>Methanobacteriota</taxon>
        <taxon>Archaeoglobi</taxon>
        <taxon>Archaeoglobales</taxon>
        <taxon>Archaeoglobaceae</taxon>
        <taxon>Geoglobus</taxon>
    </lineage>
</organism>
<dbReference type="AlphaFoldDB" id="A0A0F7IBZ5"/>
<dbReference type="HOGENOM" id="CLU_1291999_0_0_2"/>
<name>A0A0F7IBZ5_9EURY</name>
<evidence type="ECO:0008006" key="3">
    <source>
        <dbReference type="Google" id="ProtNLM"/>
    </source>
</evidence>
<dbReference type="InParanoid" id="A0A0F7IBZ5"/>
<reference evidence="1 2" key="1">
    <citation type="submission" date="2015-04" db="EMBL/GenBank/DDBJ databases">
        <title>The complete genome sequence of the hyperthermophilic, obligate iron-reducing archaeon Geoglobus ahangari strain 234T.</title>
        <authorList>
            <person name="Manzella M.P."/>
            <person name="Holmes D.E."/>
            <person name="Rocheleau J.M."/>
            <person name="Chung A."/>
            <person name="Reguera G."/>
            <person name="Kashefi K."/>
        </authorList>
    </citation>
    <scope>NUCLEOTIDE SEQUENCE [LARGE SCALE GENOMIC DNA]</scope>
    <source>
        <strain evidence="1 2">234</strain>
    </source>
</reference>
<dbReference type="GeneID" id="24804566"/>
<evidence type="ECO:0000313" key="2">
    <source>
        <dbReference type="Proteomes" id="UP000034723"/>
    </source>
</evidence>
<dbReference type="RefSeq" id="WP_048096493.1">
    <property type="nucleotide sequence ID" value="NZ_CP011267.1"/>
</dbReference>
<dbReference type="EMBL" id="CP011267">
    <property type="protein sequence ID" value="AKG90727.1"/>
    <property type="molecule type" value="Genomic_DNA"/>
</dbReference>